<protein>
    <submittedName>
        <fullName evidence="3">Uncharacterized protein</fullName>
    </submittedName>
</protein>
<feature type="transmembrane region" description="Helical" evidence="2">
    <location>
        <begin position="108"/>
        <end position="129"/>
    </location>
</feature>
<feature type="compositionally biased region" description="Basic and acidic residues" evidence="1">
    <location>
        <begin position="136"/>
        <end position="157"/>
    </location>
</feature>
<comment type="caution">
    <text evidence="3">The sequence shown here is derived from an EMBL/GenBank/DDBJ whole genome shotgun (WGS) entry which is preliminary data.</text>
</comment>
<evidence type="ECO:0000313" key="3">
    <source>
        <dbReference type="EMBL" id="GES32565.1"/>
    </source>
</evidence>
<gene>
    <name evidence="3" type="ORF">San01_50520</name>
</gene>
<evidence type="ECO:0000256" key="2">
    <source>
        <dbReference type="SAM" id="Phobius"/>
    </source>
</evidence>
<dbReference type="EMBL" id="BLAG01000014">
    <property type="protein sequence ID" value="GES32565.1"/>
    <property type="molecule type" value="Genomic_DNA"/>
</dbReference>
<sequence length="167" mass="18276">MLRRQPREDERGLRPVLAHQAAAVEAQVDQGDVDDEHVRRPHHPERPLRNVHLVRRLRLRGPVGAGKRPRAWMRTRTVRRAVRRAAESPEAATAGPLAETIAPEATTAAGAIAAAVAVVIVLAITGMVAQLFPEPQRNRTADTEGHEERLTRAHETGEGSYEGRGAP</sequence>
<keyword evidence="2" id="KW-0812">Transmembrane</keyword>
<accession>A0A5J4LQB4</accession>
<name>A0A5J4LQB4_9ACTN</name>
<keyword evidence="2" id="KW-1133">Transmembrane helix</keyword>
<evidence type="ECO:0000313" key="4">
    <source>
        <dbReference type="Proteomes" id="UP000325598"/>
    </source>
</evidence>
<evidence type="ECO:0000256" key="1">
    <source>
        <dbReference type="SAM" id="MobiDB-lite"/>
    </source>
</evidence>
<keyword evidence="4" id="KW-1185">Reference proteome</keyword>
<feature type="region of interest" description="Disordered" evidence="1">
    <location>
        <begin position="28"/>
        <end position="47"/>
    </location>
</feature>
<keyword evidence="2" id="KW-0472">Membrane</keyword>
<organism evidence="3 4">
    <name type="scientific">Streptomyces angustmyceticus</name>
    <dbReference type="NCBI Taxonomy" id="285578"/>
    <lineage>
        <taxon>Bacteria</taxon>
        <taxon>Bacillati</taxon>
        <taxon>Actinomycetota</taxon>
        <taxon>Actinomycetes</taxon>
        <taxon>Kitasatosporales</taxon>
        <taxon>Streptomycetaceae</taxon>
        <taxon>Streptomyces</taxon>
    </lineage>
</organism>
<feature type="region of interest" description="Disordered" evidence="1">
    <location>
        <begin position="135"/>
        <end position="167"/>
    </location>
</feature>
<reference evidence="3 4" key="1">
    <citation type="submission" date="2019-10" db="EMBL/GenBank/DDBJ databases">
        <title>Whole genome shotgun sequence of Streptomyces angustmyceticus NBRC 3934.</title>
        <authorList>
            <person name="Hosoyama A."/>
            <person name="Ichikawa N."/>
            <person name="Kimura A."/>
            <person name="Kitahashi Y."/>
            <person name="Komaki H."/>
            <person name="Uohara A."/>
        </authorList>
    </citation>
    <scope>NUCLEOTIDE SEQUENCE [LARGE SCALE GENOMIC DNA]</scope>
    <source>
        <strain evidence="3 4">NBRC 3934</strain>
    </source>
</reference>
<dbReference type="Proteomes" id="UP000325598">
    <property type="component" value="Unassembled WGS sequence"/>
</dbReference>
<dbReference type="AlphaFoldDB" id="A0A5J4LQB4"/>
<proteinExistence type="predicted"/>